<dbReference type="EMBL" id="JABWQX010000001">
    <property type="protein sequence ID" value="MBC3394845.1"/>
    <property type="molecule type" value="Genomic_DNA"/>
</dbReference>
<evidence type="ECO:0000313" key="2">
    <source>
        <dbReference type="EMBL" id="MBV4552300.1"/>
    </source>
</evidence>
<proteinExistence type="predicted"/>
<dbReference type="EMBL" id="JABWQX020000001">
    <property type="protein sequence ID" value="MBV4552300.1"/>
    <property type="molecule type" value="Genomic_DNA"/>
</dbReference>
<keyword evidence="3" id="KW-1185">Reference proteome</keyword>
<name>A0A923JNX8_9PSED</name>
<dbReference type="Pfam" id="PF26207">
    <property type="entry name" value="Phage_phiTE_015"/>
    <property type="match status" value="1"/>
</dbReference>
<accession>A0A923JNX8</accession>
<reference evidence="1 3" key="1">
    <citation type="journal article" date="2020" name="Microorganisms">
        <title>Reliable Identification of Environmental Pseudomonas Isolates Using the rpoD Gene.</title>
        <authorList>
            <consortium name="The Broad Institute Genome Sequencing Platform"/>
            <person name="Girard L."/>
            <person name="Lood C."/>
            <person name="Rokni-Zadeh H."/>
            <person name="van Noort V."/>
            <person name="Lavigne R."/>
            <person name="De Mot R."/>
        </authorList>
    </citation>
    <scope>NUCLEOTIDE SEQUENCE</scope>
    <source>
        <strain evidence="1 3">SWRI102</strain>
    </source>
</reference>
<protein>
    <submittedName>
        <fullName evidence="1">Uncharacterized protein</fullName>
    </submittedName>
</protein>
<sequence>MTDKMREEFEKSPRFRGMDFTRSATHPEYYESPYANGGWDGWKASREALVIELPPVPEMPEEPEDAIDDSHMDAYHSSVGMRHACSKFIEAVGLKVKP</sequence>
<evidence type="ECO:0000313" key="1">
    <source>
        <dbReference type="EMBL" id="MBC3394845.1"/>
    </source>
</evidence>
<evidence type="ECO:0000313" key="3">
    <source>
        <dbReference type="Proteomes" id="UP000659438"/>
    </source>
</evidence>
<dbReference type="InterPro" id="IPR058601">
    <property type="entry name" value="Phage_phiTE_015-like"/>
</dbReference>
<dbReference type="RefSeq" id="WP_186642888.1">
    <property type="nucleotide sequence ID" value="NZ_JABWQX020000001.1"/>
</dbReference>
<dbReference type="AlphaFoldDB" id="A0A923JNX8"/>
<comment type="caution">
    <text evidence="1">The sequence shown here is derived from an EMBL/GenBank/DDBJ whole genome shotgun (WGS) entry which is preliminary data.</text>
</comment>
<dbReference type="Proteomes" id="UP000659438">
    <property type="component" value="Unassembled WGS sequence"/>
</dbReference>
<reference evidence="2" key="3">
    <citation type="submission" date="2021-06" db="EMBL/GenBank/DDBJ databases">
        <title>Updating the genus Pseudomonas: Description of 43 new species and partition of the Pseudomonas putida group.</title>
        <authorList>
            <person name="Girard L."/>
            <person name="Lood C."/>
            <person name="Vandamme P."/>
            <person name="Rokni-Zadeh H."/>
            <person name="Van Noort V."/>
            <person name="Hofte M."/>
            <person name="Lavigne R."/>
            <person name="De Mot R."/>
        </authorList>
    </citation>
    <scope>NUCLEOTIDE SEQUENCE</scope>
    <source>
        <strain evidence="2">SWRI102</strain>
    </source>
</reference>
<organism evidence="1">
    <name type="scientific">Pseudomonas marvdashtae</name>
    <dbReference type="NCBI Taxonomy" id="2745500"/>
    <lineage>
        <taxon>Bacteria</taxon>
        <taxon>Pseudomonadati</taxon>
        <taxon>Pseudomonadota</taxon>
        <taxon>Gammaproteobacteria</taxon>
        <taxon>Pseudomonadales</taxon>
        <taxon>Pseudomonadaceae</taxon>
        <taxon>Pseudomonas</taxon>
    </lineage>
</organism>
<reference evidence="1" key="2">
    <citation type="submission" date="2020-07" db="EMBL/GenBank/DDBJ databases">
        <authorList>
            <person name="Lood C."/>
            <person name="Girard L."/>
        </authorList>
    </citation>
    <scope>NUCLEOTIDE SEQUENCE</scope>
    <source>
        <strain evidence="1">SWRI102</strain>
    </source>
</reference>
<gene>
    <name evidence="2" type="ORF">HU742_014235</name>
    <name evidence="1" type="ORF">HU742_06490</name>
</gene>